<dbReference type="InterPro" id="IPR022642">
    <property type="entry name" value="CheR_C"/>
</dbReference>
<name>A0A369WSC4_9GAMM</name>
<dbReference type="InterPro" id="IPR036804">
    <property type="entry name" value="CheR_N_sf"/>
</dbReference>
<dbReference type="Gene3D" id="3.40.50.150">
    <property type="entry name" value="Vaccinia Virus protein VP39"/>
    <property type="match status" value="1"/>
</dbReference>
<dbReference type="SUPFAM" id="SSF53335">
    <property type="entry name" value="S-adenosyl-L-methionine-dependent methyltransferases"/>
    <property type="match status" value="1"/>
</dbReference>
<evidence type="ECO:0000256" key="6">
    <source>
        <dbReference type="PIRSR" id="PIRSR000410-1"/>
    </source>
</evidence>
<accession>A0A369WSC4</accession>
<dbReference type="AlphaFoldDB" id="A0A369WSC4"/>
<dbReference type="PANTHER" id="PTHR24422:SF21">
    <property type="entry name" value="CHEMOTAXIS PROTEIN METHYLTRANSFERASE 1"/>
    <property type="match status" value="1"/>
</dbReference>
<evidence type="ECO:0000256" key="1">
    <source>
        <dbReference type="ARBA" id="ARBA00001541"/>
    </source>
</evidence>
<dbReference type="OrthoDB" id="9816309at2"/>
<keyword evidence="2 5" id="KW-0489">Methyltransferase</keyword>
<feature type="domain" description="CheR-type methyltransferase" evidence="7">
    <location>
        <begin position="5"/>
        <end position="280"/>
    </location>
</feature>
<dbReference type="CDD" id="cd02440">
    <property type="entry name" value="AdoMet_MTases"/>
    <property type="match status" value="1"/>
</dbReference>
<feature type="binding site" evidence="6">
    <location>
        <position position="80"/>
    </location>
    <ligand>
        <name>S-adenosyl-L-methionine</name>
        <dbReference type="ChEBI" id="CHEBI:59789"/>
    </ligand>
</feature>
<evidence type="ECO:0000256" key="3">
    <source>
        <dbReference type="ARBA" id="ARBA00022679"/>
    </source>
</evidence>
<dbReference type="InterPro" id="IPR022641">
    <property type="entry name" value="CheR_N"/>
</dbReference>
<feature type="binding site" evidence="6">
    <location>
        <begin position="206"/>
        <end position="207"/>
    </location>
    <ligand>
        <name>S-adenosyl-L-methionine</name>
        <dbReference type="ChEBI" id="CHEBI:59789"/>
    </ligand>
</feature>
<dbReference type="InterPro" id="IPR000780">
    <property type="entry name" value="CheR_MeTrfase"/>
</dbReference>
<dbReference type="EC" id="2.1.1.80" evidence="5"/>
<dbReference type="RefSeq" id="WP_114695010.1">
    <property type="nucleotide sequence ID" value="NZ_QQOH01000002.1"/>
</dbReference>
<dbReference type="SUPFAM" id="SSF47757">
    <property type="entry name" value="Chemotaxis receptor methyltransferase CheR, N-terminal domain"/>
    <property type="match status" value="1"/>
</dbReference>
<comment type="function">
    <text evidence="5">Methylation of the membrane-bound methyl-accepting chemotaxis proteins (MCP) to form gamma-glutamyl methyl ester residues in MCP.</text>
</comment>
<comment type="catalytic activity">
    <reaction evidence="1 5">
        <text>L-glutamyl-[protein] + S-adenosyl-L-methionine = [protein]-L-glutamate 5-O-methyl ester + S-adenosyl-L-homocysteine</text>
        <dbReference type="Rhea" id="RHEA:24452"/>
        <dbReference type="Rhea" id="RHEA-COMP:10208"/>
        <dbReference type="Rhea" id="RHEA-COMP:10311"/>
        <dbReference type="ChEBI" id="CHEBI:29973"/>
        <dbReference type="ChEBI" id="CHEBI:57856"/>
        <dbReference type="ChEBI" id="CHEBI:59789"/>
        <dbReference type="ChEBI" id="CHEBI:82795"/>
        <dbReference type="EC" id="2.1.1.80"/>
    </reaction>
</comment>
<feature type="binding site" evidence="6">
    <location>
        <position position="86"/>
    </location>
    <ligand>
        <name>S-adenosyl-L-methionine</name>
        <dbReference type="ChEBI" id="CHEBI:59789"/>
    </ligand>
</feature>
<dbReference type="InterPro" id="IPR026024">
    <property type="entry name" value="Chemotaxis_MeTrfase_CheR"/>
</dbReference>
<dbReference type="EMBL" id="QQOH01000002">
    <property type="protein sequence ID" value="RDE22385.1"/>
    <property type="molecule type" value="Genomic_DNA"/>
</dbReference>
<organism evidence="8 9">
    <name type="scientific">Motiliproteus coralliicola</name>
    <dbReference type="NCBI Taxonomy" id="2283196"/>
    <lineage>
        <taxon>Bacteria</taxon>
        <taxon>Pseudomonadati</taxon>
        <taxon>Pseudomonadota</taxon>
        <taxon>Gammaproteobacteria</taxon>
        <taxon>Oceanospirillales</taxon>
        <taxon>Oceanospirillaceae</taxon>
        <taxon>Motiliproteus</taxon>
    </lineage>
</organism>
<evidence type="ECO:0000256" key="5">
    <source>
        <dbReference type="PIRNR" id="PIRNR000410"/>
    </source>
</evidence>
<keyword evidence="4 5" id="KW-0949">S-adenosyl-L-methionine</keyword>
<gene>
    <name evidence="8" type="ORF">DV711_07200</name>
</gene>
<dbReference type="SMART" id="SM00138">
    <property type="entry name" value="MeTrc"/>
    <property type="match status" value="1"/>
</dbReference>
<dbReference type="PANTHER" id="PTHR24422">
    <property type="entry name" value="CHEMOTAXIS PROTEIN METHYLTRANSFERASE"/>
    <property type="match status" value="1"/>
</dbReference>
<dbReference type="PIRSF" id="PIRSF000410">
    <property type="entry name" value="CheR"/>
    <property type="match status" value="1"/>
</dbReference>
<dbReference type="InterPro" id="IPR050903">
    <property type="entry name" value="Bact_Chemotaxis_MeTrfase"/>
</dbReference>
<dbReference type="Pfam" id="PF01739">
    <property type="entry name" value="CheR"/>
    <property type="match status" value="1"/>
</dbReference>
<dbReference type="GO" id="GO:0032259">
    <property type="term" value="P:methylation"/>
    <property type="evidence" value="ECO:0007669"/>
    <property type="project" value="UniProtKB-KW"/>
</dbReference>
<protein>
    <recommendedName>
        <fullName evidence="5">Chemotaxis protein methyltransferase</fullName>
        <ecNumber evidence="5">2.1.1.80</ecNumber>
    </recommendedName>
</protein>
<evidence type="ECO:0000256" key="2">
    <source>
        <dbReference type="ARBA" id="ARBA00022603"/>
    </source>
</evidence>
<comment type="caution">
    <text evidence="8">The sequence shown here is derived from an EMBL/GenBank/DDBJ whole genome shotgun (WGS) entry which is preliminary data.</text>
</comment>
<dbReference type="GO" id="GO:0008983">
    <property type="term" value="F:protein-glutamate O-methyltransferase activity"/>
    <property type="evidence" value="ECO:0007669"/>
    <property type="project" value="UniProtKB-EC"/>
</dbReference>
<dbReference type="Pfam" id="PF03705">
    <property type="entry name" value="CheR_N"/>
    <property type="match status" value="1"/>
</dbReference>
<feature type="binding site" evidence="6">
    <location>
        <position position="82"/>
    </location>
    <ligand>
        <name>S-adenosyl-L-methionine</name>
        <dbReference type="ChEBI" id="CHEBI:59789"/>
    </ligand>
</feature>
<sequence>MTRPLTGARVQITPQGFALFRDFLQEACGILLGDNKEYLVSSRLSSIMNEQSYSSLDELVSAMRRSSRLKEQVVDAMTTNETLWFRDIHPFNILRDRLLPELSSGMQPLRIWSAACSSGQEPYSISMTLDEFKRSRPGQLKAGERIVATDISPTMLEHARRGTYDMLAVGRGLQKDHLSRHFRQNAEGGWQINRDIQSRVEFKSLNLLGNYGILGKFDIVFCRNVLIYFSSDLKQQILRKIHTQLKPGGYLFLGASESLGHLSDIYEMVHCSPGIIYRAK</sequence>
<evidence type="ECO:0000259" key="7">
    <source>
        <dbReference type="PROSITE" id="PS50123"/>
    </source>
</evidence>
<evidence type="ECO:0000313" key="8">
    <source>
        <dbReference type="EMBL" id="RDE22385.1"/>
    </source>
</evidence>
<feature type="binding site" evidence="6">
    <location>
        <position position="150"/>
    </location>
    <ligand>
        <name>S-adenosyl-L-methionine</name>
        <dbReference type="ChEBI" id="CHEBI:59789"/>
    </ligand>
</feature>
<dbReference type="InterPro" id="IPR029063">
    <property type="entry name" value="SAM-dependent_MTases_sf"/>
</dbReference>
<dbReference type="Gene3D" id="1.10.155.10">
    <property type="entry name" value="Chemotaxis receptor methyltransferase CheR, N-terminal domain"/>
    <property type="match status" value="1"/>
</dbReference>
<reference evidence="8 9" key="1">
    <citation type="submission" date="2018-07" db="EMBL/GenBank/DDBJ databases">
        <title>Motiliproteus coralliicola sp. nov., a bacterium isolated from Coral.</title>
        <authorList>
            <person name="Wang G."/>
        </authorList>
    </citation>
    <scope>NUCLEOTIDE SEQUENCE [LARGE SCALE GENOMIC DNA]</scope>
    <source>
        <strain evidence="8 9">C34</strain>
    </source>
</reference>
<keyword evidence="3 5" id="KW-0808">Transferase</keyword>
<dbReference type="Proteomes" id="UP000253769">
    <property type="component" value="Unassembled WGS sequence"/>
</dbReference>
<evidence type="ECO:0000256" key="4">
    <source>
        <dbReference type="ARBA" id="ARBA00022691"/>
    </source>
</evidence>
<evidence type="ECO:0000313" key="9">
    <source>
        <dbReference type="Proteomes" id="UP000253769"/>
    </source>
</evidence>
<keyword evidence="9" id="KW-1185">Reference proteome</keyword>
<feature type="binding site" evidence="6">
    <location>
        <begin position="223"/>
        <end position="224"/>
    </location>
    <ligand>
        <name>S-adenosyl-L-methionine</name>
        <dbReference type="ChEBI" id="CHEBI:59789"/>
    </ligand>
</feature>
<feature type="binding site" evidence="6">
    <location>
        <position position="121"/>
    </location>
    <ligand>
        <name>S-adenosyl-L-methionine</name>
        <dbReference type="ChEBI" id="CHEBI:59789"/>
    </ligand>
</feature>
<dbReference type="PROSITE" id="PS50123">
    <property type="entry name" value="CHER"/>
    <property type="match status" value="1"/>
</dbReference>
<proteinExistence type="predicted"/>
<dbReference type="PRINTS" id="PR00996">
    <property type="entry name" value="CHERMTFRASE"/>
</dbReference>